<sequence>MTHRDKIIDSHLSRDRPIVQTPSTRVILRQMNRKATITNQKKKKNVSILLSLVAIDGTTKPSISVSLCRYFLVQQDLCPPVFASLGRRSMSSDLPCLLYDSRQLY</sequence>
<dbReference type="Proteomes" id="UP001234178">
    <property type="component" value="Unassembled WGS sequence"/>
</dbReference>
<gene>
    <name evidence="1" type="ORF">OUZ56_002140</name>
</gene>
<organism evidence="1 2">
    <name type="scientific">Daphnia magna</name>
    <dbReference type="NCBI Taxonomy" id="35525"/>
    <lineage>
        <taxon>Eukaryota</taxon>
        <taxon>Metazoa</taxon>
        <taxon>Ecdysozoa</taxon>
        <taxon>Arthropoda</taxon>
        <taxon>Crustacea</taxon>
        <taxon>Branchiopoda</taxon>
        <taxon>Diplostraca</taxon>
        <taxon>Cladocera</taxon>
        <taxon>Anomopoda</taxon>
        <taxon>Daphniidae</taxon>
        <taxon>Daphnia</taxon>
    </lineage>
</organism>
<keyword evidence="2" id="KW-1185">Reference proteome</keyword>
<evidence type="ECO:0000313" key="1">
    <source>
        <dbReference type="EMBL" id="KAK4020145.1"/>
    </source>
</evidence>
<name>A0ABR0A4T7_9CRUS</name>
<evidence type="ECO:0000313" key="2">
    <source>
        <dbReference type="Proteomes" id="UP001234178"/>
    </source>
</evidence>
<protein>
    <submittedName>
        <fullName evidence="1">Uncharacterized protein</fullName>
    </submittedName>
</protein>
<reference evidence="1 2" key="1">
    <citation type="journal article" date="2023" name="Nucleic Acids Res.">
        <title>The hologenome of Daphnia magna reveals possible DNA methylation and microbiome-mediated evolution of the host genome.</title>
        <authorList>
            <person name="Chaturvedi A."/>
            <person name="Li X."/>
            <person name="Dhandapani V."/>
            <person name="Marshall H."/>
            <person name="Kissane S."/>
            <person name="Cuenca-Cambronero M."/>
            <person name="Asole G."/>
            <person name="Calvet F."/>
            <person name="Ruiz-Romero M."/>
            <person name="Marangio P."/>
            <person name="Guigo R."/>
            <person name="Rago D."/>
            <person name="Mirbahai L."/>
            <person name="Eastwood N."/>
            <person name="Colbourne J.K."/>
            <person name="Zhou J."/>
            <person name="Mallon E."/>
            <person name="Orsini L."/>
        </authorList>
    </citation>
    <scope>NUCLEOTIDE SEQUENCE [LARGE SCALE GENOMIC DNA]</scope>
    <source>
        <strain evidence="1">LRV0_1</strain>
    </source>
</reference>
<accession>A0ABR0A4T7</accession>
<proteinExistence type="predicted"/>
<comment type="caution">
    <text evidence="1">The sequence shown here is derived from an EMBL/GenBank/DDBJ whole genome shotgun (WGS) entry which is preliminary data.</text>
</comment>
<dbReference type="EMBL" id="JAOYFB010000036">
    <property type="protein sequence ID" value="KAK4020145.1"/>
    <property type="molecule type" value="Genomic_DNA"/>
</dbReference>